<dbReference type="InterPro" id="IPR002475">
    <property type="entry name" value="Bcl2-like"/>
</dbReference>
<dbReference type="EMBL" id="JAAWVQ010159761">
    <property type="protein sequence ID" value="MBN3286702.1"/>
    <property type="molecule type" value="Genomic_DNA"/>
</dbReference>
<proteinExistence type="inferred from homology"/>
<evidence type="ECO:0000256" key="6">
    <source>
        <dbReference type="ARBA" id="ARBA00023136"/>
    </source>
</evidence>
<keyword evidence="5" id="KW-1133">Transmembrane helix</keyword>
<dbReference type="PROSITE" id="PS50062">
    <property type="entry name" value="BCL2_FAMILY"/>
    <property type="match status" value="1"/>
</dbReference>
<evidence type="ECO:0000256" key="2">
    <source>
        <dbReference type="ARBA" id="ARBA00009458"/>
    </source>
</evidence>
<comment type="caution">
    <text evidence="8">The sequence shown here is derived from an EMBL/GenBank/DDBJ whole genome shotgun (WGS) entry which is preliminary data.</text>
</comment>
<accession>A0ABS2YL89</accession>
<dbReference type="PANTHER" id="PTHR11256">
    <property type="entry name" value="BCL-2 RELATED"/>
    <property type="match status" value="1"/>
</dbReference>
<comment type="subcellular location">
    <subcellularLocation>
        <location evidence="1">Membrane</location>
        <topology evidence="1">Single-pass membrane protein</topology>
    </subcellularLocation>
</comment>
<dbReference type="InterPro" id="IPR036834">
    <property type="entry name" value="Bcl-2-like_sf"/>
</dbReference>
<comment type="similarity">
    <text evidence="2">Belongs to the Bcl-2 family.</text>
</comment>
<dbReference type="SMART" id="SM00337">
    <property type="entry name" value="BCL"/>
    <property type="match status" value="1"/>
</dbReference>
<keyword evidence="3" id="KW-0812">Transmembrane</keyword>
<dbReference type="Gene3D" id="1.10.437.10">
    <property type="entry name" value="Blc2-like"/>
    <property type="match status" value="1"/>
</dbReference>
<evidence type="ECO:0000259" key="7">
    <source>
        <dbReference type="SMART" id="SM00337"/>
    </source>
</evidence>
<dbReference type="SUPFAM" id="SSF56854">
    <property type="entry name" value="Bcl-2 inhibitors of programmed cell death"/>
    <property type="match status" value="1"/>
</dbReference>
<evidence type="ECO:0000256" key="3">
    <source>
        <dbReference type="ARBA" id="ARBA00022692"/>
    </source>
</evidence>
<sequence>MEVLRRSSIFAAEVMEAFDRSPTDKELVAQSKALCRNFIHSRLNRAGIGWSRPEHGLLASAGTLGEVSTVLLLLGDELENLRPNVYHNVAQQLNISVSSEDVVSEAFLAVSAEMFSTGVESVEKNSCFIGITWGKVVSLYTVAGGLAVDCVRQGQPAMVHIIVDCLGEFISNSLVTWIKRRGGWADINKCVENNDSSFQKNWFVRAVCTGGHFLKAFFFYLLRER</sequence>
<keyword evidence="9" id="KW-1185">Reference proteome</keyword>
<evidence type="ECO:0000256" key="1">
    <source>
        <dbReference type="ARBA" id="ARBA00004167"/>
    </source>
</evidence>
<protein>
    <submittedName>
        <fullName evidence="8">BOKA protein</fullName>
    </submittedName>
</protein>
<dbReference type="PANTHER" id="PTHR11256:SF48">
    <property type="entry name" value="BCL-2-RELATED OVARIAN KILLER PROTEIN"/>
    <property type="match status" value="1"/>
</dbReference>
<reference evidence="8" key="1">
    <citation type="journal article" date="2021" name="Cell">
        <title>Tracing the genetic footprints of vertebrate landing in non-teleost ray-finned fishes.</title>
        <authorList>
            <person name="Bi X."/>
            <person name="Wang K."/>
            <person name="Yang L."/>
            <person name="Pan H."/>
            <person name="Jiang H."/>
            <person name="Wei Q."/>
            <person name="Fang M."/>
            <person name="Yu H."/>
            <person name="Zhu C."/>
            <person name="Cai Y."/>
            <person name="He Y."/>
            <person name="Gan X."/>
            <person name="Zeng H."/>
            <person name="Yu D."/>
            <person name="Zhu Y."/>
            <person name="Jiang H."/>
            <person name="Qiu Q."/>
            <person name="Yang H."/>
            <person name="Zhang Y.E."/>
            <person name="Wang W."/>
            <person name="Zhu M."/>
            <person name="He S."/>
            <person name="Zhang G."/>
        </authorList>
    </citation>
    <scope>NUCLEOTIDE SEQUENCE</scope>
    <source>
        <strain evidence="8">Pddl_001</strain>
    </source>
</reference>
<dbReference type="InterPro" id="IPR046371">
    <property type="entry name" value="Bcl-2_BH1-3"/>
</dbReference>
<dbReference type="Pfam" id="PF00452">
    <property type="entry name" value="Bcl-2"/>
    <property type="match status" value="1"/>
</dbReference>
<dbReference type="Proteomes" id="UP001166093">
    <property type="component" value="Unassembled WGS sequence"/>
</dbReference>
<feature type="domain" description="Bcl-2 Bcl-2 homology region 1-3" evidence="7">
    <location>
        <begin position="71"/>
        <end position="184"/>
    </location>
</feature>
<name>A0ABS2YL89_POLSP</name>
<dbReference type="InterPro" id="IPR026298">
    <property type="entry name" value="Bcl-2_fam"/>
</dbReference>
<keyword evidence="4" id="KW-0053">Apoptosis</keyword>
<evidence type="ECO:0000313" key="8">
    <source>
        <dbReference type="EMBL" id="MBN3286702.1"/>
    </source>
</evidence>
<feature type="non-terminal residue" evidence="8">
    <location>
        <position position="1"/>
    </location>
</feature>
<evidence type="ECO:0000256" key="5">
    <source>
        <dbReference type="ARBA" id="ARBA00022989"/>
    </source>
</evidence>
<organism evidence="8 9">
    <name type="scientific">Polyodon spathula</name>
    <name type="common">North American paddlefish</name>
    <name type="synonym">Squalus spathula</name>
    <dbReference type="NCBI Taxonomy" id="7913"/>
    <lineage>
        <taxon>Eukaryota</taxon>
        <taxon>Metazoa</taxon>
        <taxon>Chordata</taxon>
        <taxon>Craniata</taxon>
        <taxon>Vertebrata</taxon>
        <taxon>Euteleostomi</taxon>
        <taxon>Actinopterygii</taxon>
        <taxon>Chondrostei</taxon>
        <taxon>Acipenseriformes</taxon>
        <taxon>Polyodontidae</taxon>
        <taxon>Polyodon</taxon>
    </lineage>
</organism>
<gene>
    <name evidence="8" type="primary">Boka</name>
    <name evidence="8" type="ORF">GTO93_0011028</name>
</gene>
<evidence type="ECO:0000313" key="9">
    <source>
        <dbReference type="Proteomes" id="UP001166093"/>
    </source>
</evidence>
<keyword evidence="6" id="KW-0472">Membrane</keyword>
<feature type="non-terminal residue" evidence="8">
    <location>
        <position position="225"/>
    </location>
</feature>
<dbReference type="CDD" id="cd06845">
    <property type="entry name" value="Bcl-2_like"/>
    <property type="match status" value="1"/>
</dbReference>
<evidence type="ECO:0000256" key="4">
    <source>
        <dbReference type="ARBA" id="ARBA00022703"/>
    </source>
</evidence>